<evidence type="ECO:0000313" key="1">
    <source>
        <dbReference type="EMBL" id="KAF0039206.1"/>
    </source>
</evidence>
<comment type="caution">
    <text evidence="1">The sequence shown here is derived from an EMBL/GenBank/DDBJ whole genome shotgun (WGS) entry which is preliminary data.</text>
</comment>
<sequence>MMGLGGQRLQPDLTLENKPSLKKTHCYRNVATGLFSSKYGKVDRGVYGKQRNRPRQRIFYTEYDSRDTECPHTYAETVRTSDWTRPGMRVAVPRRGYTLHHGHRHYSYSDKEQQTTQRANSIMLKKSRRSVCSIDTNAITTYLVATV</sequence>
<evidence type="ECO:0000313" key="2">
    <source>
        <dbReference type="Proteomes" id="UP000438429"/>
    </source>
</evidence>
<protein>
    <submittedName>
        <fullName evidence="1">Uncharacterized protein</fullName>
    </submittedName>
</protein>
<dbReference type="AlphaFoldDB" id="A0A6A4SVE3"/>
<accession>A0A6A4SVE3</accession>
<name>A0A6A4SVE3_SCOMX</name>
<gene>
    <name evidence="1" type="ORF">F2P81_009690</name>
</gene>
<reference evidence="1 2" key="1">
    <citation type="submission" date="2019-06" db="EMBL/GenBank/DDBJ databases">
        <title>Draft genomes of female and male turbot (Scophthalmus maximus).</title>
        <authorList>
            <person name="Xu H."/>
            <person name="Xu X.-W."/>
            <person name="Shao C."/>
            <person name="Chen S."/>
        </authorList>
    </citation>
    <scope>NUCLEOTIDE SEQUENCE [LARGE SCALE GENOMIC DNA]</scope>
    <source>
        <strain evidence="1">Ysfricsl-2016a</strain>
        <tissue evidence="1">Blood</tissue>
    </source>
</reference>
<proteinExistence type="predicted"/>
<dbReference type="Proteomes" id="UP000438429">
    <property type="component" value="Unassembled WGS sequence"/>
</dbReference>
<organism evidence="1 2">
    <name type="scientific">Scophthalmus maximus</name>
    <name type="common">Turbot</name>
    <name type="synonym">Psetta maxima</name>
    <dbReference type="NCBI Taxonomy" id="52904"/>
    <lineage>
        <taxon>Eukaryota</taxon>
        <taxon>Metazoa</taxon>
        <taxon>Chordata</taxon>
        <taxon>Craniata</taxon>
        <taxon>Vertebrata</taxon>
        <taxon>Euteleostomi</taxon>
        <taxon>Actinopterygii</taxon>
        <taxon>Neopterygii</taxon>
        <taxon>Teleostei</taxon>
        <taxon>Neoteleostei</taxon>
        <taxon>Acanthomorphata</taxon>
        <taxon>Carangaria</taxon>
        <taxon>Pleuronectiformes</taxon>
        <taxon>Pleuronectoidei</taxon>
        <taxon>Scophthalmidae</taxon>
        <taxon>Scophthalmus</taxon>
    </lineage>
</organism>
<dbReference type="EMBL" id="VEVO01000008">
    <property type="protein sequence ID" value="KAF0039206.1"/>
    <property type="molecule type" value="Genomic_DNA"/>
</dbReference>